<accession>A0A0L6UX03</accession>
<feature type="non-terminal residue" evidence="1">
    <location>
        <position position="1"/>
    </location>
</feature>
<gene>
    <name evidence="1" type="ORF">VP01_3349g4</name>
</gene>
<sequence>NEFLKEKITDNVNTELKLMFISKMDSVTHNNIVTSENRGSAIKEALLTDIKVVIKKLVNIGINLSQDIFVYHILFKLPDNLQILKQQLMHSDKTSTESTLITQSALVSTKNQRRAKGNHSVDLCWHLHPEKAPDRWQEAQEKWQVDKNKSNINYCLSLVTLWTAINDPKISIVLNSGASAHIFNDNQFFDKLELGGKDVLNRGKNEGNLMKECI</sequence>
<dbReference type="OrthoDB" id="2512596at2759"/>
<reference evidence="1 2" key="1">
    <citation type="submission" date="2015-08" db="EMBL/GenBank/DDBJ databases">
        <title>Next Generation Sequencing and Analysis of the Genome of Puccinia sorghi L Schw, the Causal Agent of Maize Common Rust.</title>
        <authorList>
            <person name="Rochi L."/>
            <person name="Burguener G."/>
            <person name="Darino M."/>
            <person name="Turjanski A."/>
            <person name="Kreff E."/>
            <person name="Dieguez M.J."/>
            <person name="Sacco F."/>
        </authorList>
    </citation>
    <scope>NUCLEOTIDE SEQUENCE [LARGE SCALE GENOMIC DNA]</scope>
    <source>
        <strain evidence="1 2">RO10H11247</strain>
    </source>
</reference>
<name>A0A0L6UX03_9BASI</name>
<proteinExistence type="predicted"/>
<protein>
    <submittedName>
        <fullName evidence="1">Uncharacterized protein</fullName>
    </submittedName>
</protein>
<dbReference type="EMBL" id="LAVV01008334">
    <property type="protein sequence ID" value="KNZ53086.1"/>
    <property type="molecule type" value="Genomic_DNA"/>
</dbReference>
<evidence type="ECO:0000313" key="2">
    <source>
        <dbReference type="Proteomes" id="UP000037035"/>
    </source>
</evidence>
<comment type="caution">
    <text evidence="1">The sequence shown here is derived from an EMBL/GenBank/DDBJ whole genome shotgun (WGS) entry which is preliminary data.</text>
</comment>
<evidence type="ECO:0000313" key="1">
    <source>
        <dbReference type="EMBL" id="KNZ53086.1"/>
    </source>
</evidence>
<dbReference type="VEuPathDB" id="FungiDB:VP01_3349g4"/>
<keyword evidence="2" id="KW-1185">Reference proteome</keyword>
<dbReference type="Proteomes" id="UP000037035">
    <property type="component" value="Unassembled WGS sequence"/>
</dbReference>
<organism evidence="1 2">
    <name type="scientific">Puccinia sorghi</name>
    <dbReference type="NCBI Taxonomy" id="27349"/>
    <lineage>
        <taxon>Eukaryota</taxon>
        <taxon>Fungi</taxon>
        <taxon>Dikarya</taxon>
        <taxon>Basidiomycota</taxon>
        <taxon>Pucciniomycotina</taxon>
        <taxon>Pucciniomycetes</taxon>
        <taxon>Pucciniales</taxon>
        <taxon>Pucciniaceae</taxon>
        <taxon>Puccinia</taxon>
    </lineage>
</organism>
<dbReference type="AlphaFoldDB" id="A0A0L6UX03"/>